<sequence>ADDVQVRDNLTVETIPLRIEGSEVKKLRNKEITSVKVVWGGPAGENATLELESKMKDSYPELFSGKFSRT</sequence>
<accession>A0A392VTN0</accession>
<dbReference type="AlphaFoldDB" id="A0A392VTN0"/>
<feature type="non-terminal residue" evidence="1">
    <location>
        <position position="70"/>
    </location>
</feature>
<name>A0A392VTN0_9FABA</name>
<dbReference type="EMBL" id="LXQA011255646">
    <property type="protein sequence ID" value="MCI90843.1"/>
    <property type="molecule type" value="Genomic_DNA"/>
</dbReference>
<dbReference type="Proteomes" id="UP000265520">
    <property type="component" value="Unassembled WGS sequence"/>
</dbReference>
<feature type="non-terminal residue" evidence="1">
    <location>
        <position position="1"/>
    </location>
</feature>
<organism evidence="1 2">
    <name type="scientific">Trifolium medium</name>
    <dbReference type="NCBI Taxonomy" id="97028"/>
    <lineage>
        <taxon>Eukaryota</taxon>
        <taxon>Viridiplantae</taxon>
        <taxon>Streptophyta</taxon>
        <taxon>Embryophyta</taxon>
        <taxon>Tracheophyta</taxon>
        <taxon>Spermatophyta</taxon>
        <taxon>Magnoliopsida</taxon>
        <taxon>eudicotyledons</taxon>
        <taxon>Gunneridae</taxon>
        <taxon>Pentapetalae</taxon>
        <taxon>rosids</taxon>
        <taxon>fabids</taxon>
        <taxon>Fabales</taxon>
        <taxon>Fabaceae</taxon>
        <taxon>Papilionoideae</taxon>
        <taxon>50 kb inversion clade</taxon>
        <taxon>NPAAA clade</taxon>
        <taxon>Hologalegina</taxon>
        <taxon>IRL clade</taxon>
        <taxon>Trifolieae</taxon>
        <taxon>Trifolium</taxon>
    </lineage>
</organism>
<evidence type="ECO:0000313" key="1">
    <source>
        <dbReference type="EMBL" id="MCI90843.1"/>
    </source>
</evidence>
<keyword evidence="2" id="KW-1185">Reference proteome</keyword>
<evidence type="ECO:0000313" key="2">
    <source>
        <dbReference type="Proteomes" id="UP000265520"/>
    </source>
</evidence>
<protein>
    <submittedName>
        <fullName evidence="1">Cytochrome P450</fullName>
    </submittedName>
</protein>
<proteinExistence type="predicted"/>
<reference evidence="1 2" key="1">
    <citation type="journal article" date="2018" name="Front. Plant Sci.">
        <title>Red Clover (Trifolium pratense) and Zigzag Clover (T. medium) - A Picture of Genomic Similarities and Differences.</title>
        <authorList>
            <person name="Dluhosova J."/>
            <person name="Istvanek J."/>
            <person name="Nedelnik J."/>
            <person name="Repkova J."/>
        </authorList>
    </citation>
    <scope>NUCLEOTIDE SEQUENCE [LARGE SCALE GENOMIC DNA]</scope>
    <source>
        <strain evidence="2">cv. 10/8</strain>
        <tissue evidence="1">Leaf</tissue>
    </source>
</reference>
<comment type="caution">
    <text evidence="1">The sequence shown here is derived from an EMBL/GenBank/DDBJ whole genome shotgun (WGS) entry which is preliminary data.</text>
</comment>